<dbReference type="PANTHER" id="PTHR21713">
    <property type="entry name" value="NASCENT POLYPEPTIDE ASSOCIATED COMPLEX ALPHA SUBUNIT-RELATED"/>
    <property type="match status" value="1"/>
</dbReference>
<dbReference type="EMBL" id="KB638544">
    <property type="protein sequence ID" value="EMS12111.1"/>
    <property type="molecule type" value="Genomic_DNA"/>
</dbReference>
<gene>
    <name evidence="3" type="ORF">KM1_068660</name>
</gene>
<dbReference type="InterPro" id="IPR038187">
    <property type="entry name" value="NAC_A/B_dom_sf"/>
</dbReference>
<dbReference type="GO" id="GO:0005854">
    <property type="term" value="C:nascent polypeptide-associated complex"/>
    <property type="evidence" value="ECO:0007669"/>
    <property type="project" value="InterPro"/>
</dbReference>
<dbReference type="OrthoDB" id="3169036at2759"/>
<organism evidence="3 4">
    <name type="scientific">Entamoeba histolytica HM-3:IMSS</name>
    <dbReference type="NCBI Taxonomy" id="885315"/>
    <lineage>
        <taxon>Eukaryota</taxon>
        <taxon>Amoebozoa</taxon>
        <taxon>Evosea</taxon>
        <taxon>Archamoebae</taxon>
        <taxon>Mastigamoebida</taxon>
        <taxon>Entamoebidae</taxon>
        <taxon>Entamoeba</taxon>
    </lineage>
</organism>
<dbReference type="AlphaFoldDB" id="M7W276"/>
<dbReference type="SMART" id="SM01407">
    <property type="entry name" value="NAC"/>
    <property type="match status" value="1"/>
</dbReference>
<evidence type="ECO:0000313" key="4">
    <source>
        <dbReference type="Proteomes" id="UP000030780"/>
    </source>
</evidence>
<dbReference type="Gene3D" id="2.20.70.30">
    <property type="entry name" value="Nascent polypeptide-associated complex domain"/>
    <property type="match status" value="1"/>
</dbReference>
<dbReference type="PROSITE" id="PS51151">
    <property type="entry name" value="NAC_AB"/>
    <property type="match status" value="1"/>
</dbReference>
<name>M7W276_ENTHI</name>
<dbReference type="InterPro" id="IPR016641">
    <property type="entry name" value="EGD2/NACA0like"/>
</dbReference>
<dbReference type="CDD" id="cd14278">
    <property type="entry name" value="UBA_NAC_like"/>
    <property type="match status" value="1"/>
</dbReference>
<evidence type="ECO:0000256" key="1">
    <source>
        <dbReference type="SAM" id="MobiDB-lite"/>
    </source>
</evidence>
<proteinExistence type="predicted"/>
<keyword evidence="3" id="KW-0648">Protein biosynthesis</keyword>
<feature type="domain" description="NAC-A/B" evidence="2">
    <location>
        <begin position="2"/>
        <end position="66"/>
    </location>
</feature>
<protein>
    <submittedName>
        <fullName evidence="3">Eukaryotic translation initiation factor 4 gamma, putative</fullName>
    </submittedName>
</protein>
<feature type="region of interest" description="Disordered" evidence="1">
    <location>
        <begin position="77"/>
        <end position="108"/>
    </location>
</feature>
<dbReference type="Pfam" id="PF01849">
    <property type="entry name" value="NAC"/>
    <property type="match status" value="1"/>
</dbReference>
<dbReference type="VEuPathDB" id="AmoebaDB:KM1_068660"/>
<accession>M7W276</accession>
<dbReference type="InterPro" id="IPR002715">
    <property type="entry name" value="Nas_poly-pep-assoc_cplx_dom"/>
</dbReference>
<keyword evidence="3" id="KW-0396">Initiation factor</keyword>
<evidence type="ECO:0000259" key="2">
    <source>
        <dbReference type="PROSITE" id="PS51151"/>
    </source>
</evidence>
<dbReference type="Proteomes" id="UP000030780">
    <property type="component" value="Unassembled WGS sequence"/>
</dbReference>
<dbReference type="GO" id="GO:0003743">
    <property type="term" value="F:translation initiation factor activity"/>
    <property type="evidence" value="ECO:0007669"/>
    <property type="project" value="UniProtKB-KW"/>
</dbReference>
<reference evidence="3 4" key="1">
    <citation type="submission" date="2013-01" db="EMBL/GenBank/DDBJ databases">
        <authorList>
            <person name="Inman J."/>
            <person name="Zafar N."/>
            <person name="Lorenzi H."/>
            <person name="Caler E."/>
        </authorList>
    </citation>
    <scope>NUCLEOTIDE SEQUENCE [LARGE SCALE GENOMIC DNA]</scope>
    <source>
        <strain evidence="3 4">HM-3:IMSS</strain>
    </source>
</reference>
<dbReference type="Gene3D" id="1.10.8.10">
    <property type="entry name" value="DNA helicase RuvA subunit, C-terminal domain"/>
    <property type="match status" value="1"/>
</dbReference>
<dbReference type="CDD" id="cd22054">
    <property type="entry name" value="NAC_NACA"/>
    <property type="match status" value="1"/>
</dbReference>
<sequence>MSKGEKKARKALEKVGLVEVPNVIEFSLKRAGSKFVINQPAVYKLPSSEHYVVYGEPRNEYMDEKTKRILEQLQANMKEQQNTTEEKKEEQVNESSAPATTEAVEDDGYVPVEADVNVLMSQANTTHEKAYAALKKTKGDLVSAFFEFQ</sequence>
<evidence type="ECO:0000313" key="3">
    <source>
        <dbReference type="EMBL" id="EMS12111.1"/>
    </source>
</evidence>